<dbReference type="STRING" id="156889.Mmc1_2930"/>
<dbReference type="HOGENOM" id="CLU_197489_0_0_5"/>
<accession>A0LBS8</accession>
<dbReference type="EMBL" id="CP000471">
    <property type="protein sequence ID" value="ABK45421.1"/>
    <property type="molecule type" value="Genomic_DNA"/>
</dbReference>
<proteinExistence type="predicted"/>
<evidence type="ECO:0000313" key="3">
    <source>
        <dbReference type="Proteomes" id="UP000002586"/>
    </source>
</evidence>
<evidence type="ECO:0000313" key="2">
    <source>
        <dbReference type="EMBL" id="ABK45421.1"/>
    </source>
</evidence>
<evidence type="ECO:0008006" key="4">
    <source>
        <dbReference type="Google" id="ProtNLM"/>
    </source>
</evidence>
<dbReference type="eggNOG" id="ENOG5033AUC">
    <property type="taxonomic scope" value="Bacteria"/>
</dbReference>
<evidence type="ECO:0000256" key="1">
    <source>
        <dbReference type="SAM" id="MobiDB-lite"/>
    </source>
</evidence>
<reference evidence="2 3" key="2">
    <citation type="journal article" date="2012" name="Int. J. Syst. Evol. Microbiol.">
        <title>Magnetococcus marinus gen. nov., sp. nov., a marine, magnetotactic bacterium that represents a novel lineage (Magnetococcaceae fam. nov.; Magnetococcales ord. nov.) at the base of the Alphaproteobacteria.</title>
        <authorList>
            <person name="Bazylinski D.A."/>
            <person name="Williams T.J."/>
            <person name="Lefevre C.T."/>
            <person name="Berg R.J."/>
            <person name="Zhang C.L."/>
            <person name="Bowser S.S."/>
            <person name="Dean A.J."/>
            <person name="Beveridge T.J."/>
        </authorList>
    </citation>
    <scope>NUCLEOTIDE SEQUENCE [LARGE SCALE GENOMIC DNA]</scope>
    <source>
        <strain evidence="3">ATCC BAA-1437 / JCM 17883 / MC-1</strain>
    </source>
</reference>
<feature type="region of interest" description="Disordered" evidence="1">
    <location>
        <begin position="58"/>
        <end position="78"/>
    </location>
</feature>
<gene>
    <name evidence="2" type="ordered locus">Mmc1_2930</name>
</gene>
<organism evidence="2 3">
    <name type="scientific">Magnetococcus marinus (strain ATCC BAA-1437 / JCM 17883 / MC-1)</name>
    <dbReference type="NCBI Taxonomy" id="156889"/>
    <lineage>
        <taxon>Bacteria</taxon>
        <taxon>Pseudomonadati</taxon>
        <taxon>Pseudomonadota</taxon>
        <taxon>Magnetococcia</taxon>
        <taxon>Magnetococcales</taxon>
        <taxon>Magnetococcaceae</taxon>
        <taxon>Magnetococcus</taxon>
    </lineage>
</organism>
<dbReference type="KEGG" id="mgm:Mmc1_2930"/>
<dbReference type="Proteomes" id="UP000002586">
    <property type="component" value="Chromosome"/>
</dbReference>
<protein>
    <recommendedName>
        <fullName evidence="4">Uracil-DNA glycosylase</fullName>
    </recommendedName>
</protein>
<reference evidence="3" key="1">
    <citation type="journal article" date="2009" name="Appl. Environ. Microbiol.">
        <title>Complete genome sequence of the chemolithoautotrophic marine magnetotactic coccus strain MC-1.</title>
        <authorList>
            <person name="Schubbe S."/>
            <person name="Williams T.J."/>
            <person name="Xie G."/>
            <person name="Kiss H.E."/>
            <person name="Brettin T.S."/>
            <person name="Martinez D."/>
            <person name="Ross C.A."/>
            <person name="Schuler D."/>
            <person name="Cox B.L."/>
            <person name="Nealson K.H."/>
            <person name="Bazylinski D.A."/>
        </authorList>
    </citation>
    <scope>NUCLEOTIDE SEQUENCE [LARGE SCALE GENOMIC DNA]</scope>
    <source>
        <strain evidence="3">ATCC BAA-1437 / JCM 17883 / MC-1</strain>
    </source>
</reference>
<name>A0LBS8_MAGMM</name>
<dbReference type="AlphaFoldDB" id="A0LBS8"/>
<sequence>MHKHPPQSAVNCMKCQYFRITWNPTHPRACSALGFKGREMPSTEVLRASGQPCLLFTPKPSHNHSHTPKDHTPNGWYG</sequence>
<keyword evidence="3" id="KW-1185">Reference proteome</keyword>